<dbReference type="GO" id="GO:0016757">
    <property type="term" value="F:glycosyltransferase activity"/>
    <property type="evidence" value="ECO:0007669"/>
    <property type="project" value="InterPro"/>
</dbReference>
<dbReference type="InterPro" id="IPR001296">
    <property type="entry name" value="Glyco_trans_1"/>
</dbReference>
<evidence type="ECO:0000259" key="1">
    <source>
        <dbReference type="Pfam" id="PF00534"/>
    </source>
</evidence>
<gene>
    <name evidence="2" type="ORF">DWB85_09340</name>
</gene>
<sequence length="381" mass="42533">MKLAFLLYKYFPYGGMQRDFRRFVEEVQKRGHHCRLYYISWQGEEIPGAELRRVPVSAGSNHRRNERFSAWVDNDLAADPVDGVIGFNKMPGLDVYYAADSCYLDKALRERGALYRRGGRFRHFAAYEAAVFGRDSSTEILLISATEQAKFEHHYHTQPERMHMLPPGISRDRCAGPDAQQRRRAKRESLAVAEGEQLLLFVGSGFIKKGLDRAIRAVASVREQQPHQGIRLLVVGQDRERRFRRLAKKLGVADSVHFLGGRDDVADLLLAADTLVHPALDEAAGIVLLEALVAGLPVICTDACGYAHHIAAAKAGMVLRSPFLQEDLDAAVLRSLDGVYRSQCRETGLVYARLTDLYSMHSTGAALIETLVARKREAGNG</sequence>
<dbReference type="Pfam" id="PF00534">
    <property type="entry name" value="Glycos_transf_1"/>
    <property type="match status" value="1"/>
</dbReference>
<dbReference type="SUPFAM" id="SSF53756">
    <property type="entry name" value="UDP-Glycosyltransferase/glycogen phosphorylase"/>
    <property type="match status" value="1"/>
</dbReference>
<dbReference type="OrthoDB" id="9802524at2"/>
<name>A0A3L7DX37_9GAMM</name>
<dbReference type="EMBL" id="QRAN01000008">
    <property type="protein sequence ID" value="RLQ22128.1"/>
    <property type="molecule type" value="Genomic_DNA"/>
</dbReference>
<dbReference type="GO" id="GO:1901135">
    <property type="term" value="P:carbohydrate derivative metabolic process"/>
    <property type="evidence" value="ECO:0007669"/>
    <property type="project" value="UniProtKB-ARBA"/>
</dbReference>
<keyword evidence="2" id="KW-0808">Transferase</keyword>
<evidence type="ECO:0000313" key="3">
    <source>
        <dbReference type="Proteomes" id="UP000265509"/>
    </source>
</evidence>
<reference evidence="2 3" key="1">
    <citation type="submission" date="2018-07" db="EMBL/GenBank/DDBJ databases">
        <title>Halioglobus sp. genome submission.</title>
        <authorList>
            <person name="Ye M.-Q."/>
            <person name="Du Z.-J."/>
        </authorList>
    </citation>
    <scope>NUCLEOTIDE SEQUENCE [LARGE SCALE GENOMIC DNA]</scope>
    <source>
        <strain evidence="2 3">U0301</strain>
    </source>
</reference>
<dbReference type="Gene3D" id="3.40.50.2000">
    <property type="entry name" value="Glycogen Phosphorylase B"/>
    <property type="match status" value="2"/>
</dbReference>
<dbReference type="CDD" id="cd03801">
    <property type="entry name" value="GT4_PimA-like"/>
    <property type="match status" value="1"/>
</dbReference>
<evidence type="ECO:0000313" key="2">
    <source>
        <dbReference type="EMBL" id="RLQ22128.1"/>
    </source>
</evidence>
<accession>A0A3L7DX37</accession>
<comment type="caution">
    <text evidence="2">The sequence shown here is derived from an EMBL/GenBank/DDBJ whole genome shotgun (WGS) entry which is preliminary data.</text>
</comment>
<dbReference type="PANTHER" id="PTHR12526:SF641">
    <property type="entry name" value="LIPOPOLYSACCHARIDE CORE BIOSYNTHESIS PROTEIN RFAG"/>
    <property type="match status" value="1"/>
</dbReference>
<feature type="domain" description="Glycosyl transferase family 1" evidence="1">
    <location>
        <begin position="183"/>
        <end position="337"/>
    </location>
</feature>
<proteinExistence type="predicted"/>
<dbReference type="Proteomes" id="UP000265509">
    <property type="component" value="Unassembled WGS sequence"/>
</dbReference>
<organism evidence="2 3">
    <name type="scientific">Seongchinamella sediminis</name>
    <dbReference type="NCBI Taxonomy" id="2283635"/>
    <lineage>
        <taxon>Bacteria</taxon>
        <taxon>Pseudomonadati</taxon>
        <taxon>Pseudomonadota</taxon>
        <taxon>Gammaproteobacteria</taxon>
        <taxon>Cellvibrionales</taxon>
        <taxon>Halieaceae</taxon>
        <taxon>Seongchinamella</taxon>
    </lineage>
</organism>
<dbReference type="RefSeq" id="WP_117953957.1">
    <property type="nucleotide sequence ID" value="NZ_QRAN01000008.1"/>
</dbReference>
<keyword evidence="3" id="KW-1185">Reference proteome</keyword>
<dbReference type="AlphaFoldDB" id="A0A3L7DX37"/>
<dbReference type="PANTHER" id="PTHR12526">
    <property type="entry name" value="GLYCOSYLTRANSFERASE"/>
    <property type="match status" value="1"/>
</dbReference>
<protein>
    <submittedName>
        <fullName evidence="2">Glycosyltransferase</fullName>
    </submittedName>
</protein>